<gene>
    <name evidence="2" type="ORF">Aco03nite_065680</name>
</gene>
<evidence type="ECO:0000256" key="1">
    <source>
        <dbReference type="SAM" id="MobiDB-lite"/>
    </source>
</evidence>
<evidence type="ECO:0000313" key="2">
    <source>
        <dbReference type="EMBL" id="GID58164.1"/>
    </source>
</evidence>
<dbReference type="Proteomes" id="UP000612282">
    <property type="component" value="Unassembled WGS sequence"/>
</dbReference>
<comment type="caution">
    <text evidence="2">The sequence shown here is derived from an EMBL/GenBank/DDBJ whole genome shotgun (WGS) entry which is preliminary data.</text>
</comment>
<sequence length="134" mass="14339">MSDRRANAPISAITLVAGSPNGIRQADRSSRMNSRCGNGSGAARFTAPVISSCSIRKRTARTKSCSWIHETYCRPPATGPPSPHRTRPLSTSKMPPRSGLITIAARSATLRVCGVAAFSCSASQFRAIRMLYSQ</sequence>
<evidence type="ECO:0000313" key="3">
    <source>
        <dbReference type="Proteomes" id="UP000612282"/>
    </source>
</evidence>
<proteinExistence type="predicted"/>
<keyword evidence="3" id="KW-1185">Reference proteome</keyword>
<name>A0ABQ3XI47_9ACTN</name>
<dbReference type="EMBL" id="BOMG01000082">
    <property type="protein sequence ID" value="GID58164.1"/>
    <property type="molecule type" value="Genomic_DNA"/>
</dbReference>
<accession>A0ABQ3XI47</accession>
<feature type="region of interest" description="Disordered" evidence="1">
    <location>
        <begin position="74"/>
        <end position="97"/>
    </location>
</feature>
<protein>
    <submittedName>
        <fullName evidence="2">Uncharacterized protein</fullName>
    </submittedName>
</protein>
<reference evidence="2 3" key="1">
    <citation type="submission" date="2021-01" db="EMBL/GenBank/DDBJ databases">
        <title>Whole genome shotgun sequence of Actinoplanes couchii NBRC 106145.</title>
        <authorList>
            <person name="Komaki H."/>
            <person name="Tamura T."/>
        </authorList>
    </citation>
    <scope>NUCLEOTIDE SEQUENCE [LARGE SCALE GENOMIC DNA]</scope>
    <source>
        <strain evidence="2 3">NBRC 106145</strain>
    </source>
</reference>
<organism evidence="2 3">
    <name type="scientific">Actinoplanes couchii</name>
    <dbReference type="NCBI Taxonomy" id="403638"/>
    <lineage>
        <taxon>Bacteria</taxon>
        <taxon>Bacillati</taxon>
        <taxon>Actinomycetota</taxon>
        <taxon>Actinomycetes</taxon>
        <taxon>Micromonosporales</taxon>
        <taxon>Micromonosporaceae</taxon>
        <taxon>Actinoplanes</taxon>
    </lineage>
</organism>